<dbReference type="InterPro" id="IPR050250">
    <property type="entry name" value="Macrolide_Exporter_MacB"/>
</dbReference>
<evidence type="ECO:0000313" key="11">
    <source>
        <dbReference type="Proteomes" id="UP001596086"/>
    </source>
</evidence>
<comment type="subcellular location">
    <subcellularLocation>
        <location evidence="1">Cell membrane</location>
        <topology evidence="1">Multi-pass membrane protein</topology>
    </subcellularLocation>
</comment>
<reference evidence="11" key="1">
    <citation type="journal article" date="2019" name="Int. J. Syst. Evol. Microbiol.">
        <title>The Global Catalogue of Microorganisms (GCM) 10K type strain sequencing project: providing services to taxonomists for standard genome sequencing and annotation.</title>
        <authorList>
            <consortium name="The Broad Institute Genomics Platform"/>
            <consortium name="The Broad Institute Genome Sequencing Center for Infectious Disease"/>
            <person name="Wu L."/>
            <person name="Ma J."/>
        </authorList>
    </citation>
    <scope>NUCLEOTIDE SEQUENCE [LARGE SCALE GENOMIC DNA]</scope>
    <source>
        <strain evidence="11">CGMCC 4.5798</strain>
    </source>
</reference>
<evidence type="ECO:0000256" key="2">
    <source>
        <dbReference type="ARBA" id="ARBA00022475"/>
    </source>
</evidence>
<evidence type="ECO:0000259" key="8">
    <source>
        <dbReference type="Pfam" id="PF02687"/>
    </source>
</evidence>
<feature type="transmembrane region" description="Helical" evidence="7">
    <location>
        <begin position="365"/>
        <end position="387"/>
    </location>
</feature>
<organism evidence="10 11">
    <name type="scientific">Massilia aerilata</name>
    <dbReference type="NCBI Taxonomy" id="453817"/>
    <lineage>
        <taxon>Bacteria</taxon>
        <taxon>Pseudomonadati</taxon>
        <taxon>Pseudomonadota</taxon>
        <taxon>Betaproteobacteria</taxon>
        <taxon>Burkholderiales</taxon>
        <taxon>Oxalobacteraceae</taxon>
        <taxon>Telluria group</taxon>
        <taxon>Massilia</taxon>
    </lineage>
</organism>
<keyword evidence="4 7" id="KW-1133">Transmembrane helix</keyword>
<protein>
    <submittedName>
        <fullName evidence="10">ABC transporter permease</fullName>
    </submittedName>
</protein>
<evidence type="ECO:0000259" key="9">
    <source>
        <dbReference type="Pfam" id="PF12704"/>
    </source>
</evidence>
<evidence type="ECO:0000256" key="4">
    <source>
        <dbReference type="ARBA" id="ARBA00022989"/>
    </source>
</evidence>
<comment type="similarity">
    <text evidence="6">Belongs to the ABC-4 integral membrane protein family.</text>
</comment>
<feature type="transmembrane region" description="Helical" evidence="7">
    <location>
        <begin position="21"/>
        <end position="38"/>
    </location>
</feature>
<dbReference type="Pfam" id="PF02687">
    <property type="entry name" value="FtsX"/>
    <property type="match status" value="1"/>
</dbReference>
<feature type="domain" description="MacB-like periplasmic core" evidence="9">
    <location>
        <begin position="23"/>
        <end position="238"/>
    </location>
</feature>
<keyword evidence="11" id="KW-1185">Reference proteome</keyword>
<evidence type="ECO:0000256" key="1">
    <source>
        <dbReference type="ARBA" id="ARBA00004651"/>
    </source>
</evidence>
<name>A0ABW0RV40_9BURK</name>
<dbReference type="Pfam" id="PF12704">
    <property type="entry name" value="MacB_PCD"/>
    <property type="match status" value="1"/>
</dbReference>
<feature type="domain" description="ABC3 transporter permease C-terminal" evidence="8">
    <location>
        <begin position="284"/>
        <end position="397"/>
    </location>
</feature>
<evidence type="ECO:0000256" key="5">
    <source>
        <dbReference type="ARBA" id="ARBA00023136"/>
    </source>
</evidence>
<comment type="caution">
    <text evidence="10">The sequence shown here is derived from an EMBL/GenBank/DDBJ whole genome shotgun (WGS) entry which is preliminary data.</text>
</comment>
<dbReference type="InterPro" id="IPR003838">
    <property type="entry name" value="ABC3_permease_C"/>
</dbReference>
<evidence type="ECO:0000256" key="6">
    <source>
        <dbReference type="ARBA" id="ARBA00038076"/>
    </source>
</evidence>
<evidence type="ECO:0000313" key="10">
    <source>
        <dbReference type="EMBL" id="MFC5548562.1"/>
    </source>
</evidence>
<accession>A0ABW0RV40</accession>
<dbReference type="RefSeq" id="WP_379769475.1">
    <property type="nucleotide sequence ID" value="NZ_JBHSMZ010000005.1"/>
</dbReference>
<feature type="transmembrane region" description="Helical" evidence="7">
    <location>
        <begin position="276"/>
        <end position="302"/>
    </location>
</feature>
<dbReference type="InterPro" id="IPR025857">
    <property type="entry name" value="MacB_PCD"/>
</dbReference>
<gene>
    <name evidence="10" type="ORF">ACFPO9_08570</name>
</gene>
<evidence type="ECO:0000256" key="7">
    <source>
        <dbReference type="SAM" id="Phobius"/>
    </source>
</evidence>
<keyword evidence="2" id="KW-1003">Cell membrane</keyword>
<keyword evidence="3 7" id="KW-0812">Transmembrane</keyword>
<dbReference type="EMBL" id="JBHSMZ010000005">
    <property type="protein sequence ID" value="MFC5548562.1"/>
    <property type="molecule type" value="Genomic_DNA"/>
</dbReference>
<keyword evidence="5 7" id="KW-0472">Membrane</keyword>
<feature type="transmembrane region" description="Helical" evidence="7">
    <location>
        <begin position="334"/>
        <end position="353"/>
    </location>
</feature>
<dbReference type="Proteomes" id="UP001596086">
    <property type="component" value="Unassembled WGS sequence"/>
</dbReference>
<dbReference type="PANTHER" id="PTHR30572">
    <property type="entry name" value="MEMBRANE COMPONENT OF TRANSPORTER-RELATED"/>
    <property type="match status" value="1"/>
</dbReference>
<proteinExistence type="inferred from homology"/>
<dbReference type="PANTHER" id="PTHR30572:SF4">
    <property type="entry name" value="ABC TRANSPORTER PERMEASE YTRF"/>
    <property type="match status" value="1"/>
</dbReference>
<evidence type="ECO:0000256" key="3">
    <source>
        <dbReference type="ARBA" id="ARBA00022692"/>
    </source>
</evidence>
<sequence>MLRHLLKLTWKRKSRNLMLSLEILLAFAIVFGIAAFGVRNWQLYRETIGFDGADTWSVRLVLGDVPDEAIPAEVYDTLRRGLLELPEVREVGFAAYSPYTMSTWTTSFKSPQTGASVNTSILEASDGVAAALGIKLVAGRWFNAQDNGQAVRPAVLNRRMAAAMFPGRQALGQQFTDKTSNDKGNGEVPKTYRVIGLVEDFRNKGPLMAPVNFVMTRFDPLAGKSRVRVVLLKVAPGTPRGFEAELNRRLKLVRNDWAYEIAPLSAMRASVLKEQLVPFIVVSVIAAFMVAMVAFGLFGVLWQNTTRRIPEIGLRRAIGASAGDIYRQIIAEQLLLSSTAMVVGLVLLVQLPLTGALGEGLGWGVFISAAGLSMGVIYLLSLLCALYPGWRASRLSPTEALHYE</sequence>